<dbReference type="Gene3D" id="3.30.420.40">
    <property type="match status" value="2"/>
</dbReference>
<dbReference type="PANTHER" id="PTHR18964">
    <property type="entry name" value="ROK (REPRESSOR, ORF, KINASE) FAMILY"/>
    <property type="match status" value="1"/>
</dbReference>
<proteinExistence type="inferred from homology"/>
<sequence>MINIKDKYNKKDLLLAVDIGGTFIKLAIITRAGLMLDRWKIKTDLREKGKFIPQEITRQFRNKLKDKKYEGKKAIAMGIGIPGFPSLDGVVKFSGNIGWKNYDVKKDLKKWWNDLPVAVHNDCDMAALGEKFIGKARDVDNFVFLTLGTGLGAGIVINGKLYQGSGGTAGEVGHIPLQGFKTRFQCTCGLPECAEPTFSATGIINIFNQLKRNNPNIKSILDGQEINGKNIWDAVRKDDKLAIMAARDFAEYGGRELATIAMILNPETIILGGGLAHDNDTLLKYLEPVYKRFTHDFIRETTRVELCNVGNDAGLYGASYSAMLLYDQK</sequence>
<accession>A0A0G7ZLP9</accession>
<dbReference type="InterPro" id="IPR000600">
    <property type="entry name" value="ROK"/>
</dbReference>
<gene>
    <name evidence="2" type="ORF">HEPPS_02820</name>
</gene>
<dbReference type="InterPro" id="IPR049874">
    <property type="entry name" value="ROK_cs"/>
</dbReference>
<dbReference type="InterPro" id="IPR043129">
    <property type="entry name" value="ATPase_NBD"/>
</dbReference>
<comment type="similarity">
    <text evidence="1">Belongs to the ROK (NagC/XylR) family.</text>
</comment>
<dbReference type="EMBL" id="CWGI01000001">
    <property type="protein sequence ID" value="CRX37077.1"/>
    <property type="molecule type" value="Genomic_DNA"/>
</dbReference>
<dbReference type="PROSITE" id="PS01125">
    <property type="entry name" value="ROK"/>
    <property type="match status" value="1"/>
</dbReference>
<organism evidence="2 3">
    <name type="scientific">Candidatus Hepatoplasma crinochetorum</name>
    <dbReference type="NCBI Taxonomy" id="295596"/>
    <lineage>
        <taxon>Bacteria</taxon>
        <taxon>Bacillati</taxon>
        <taxon>Mycoplasmatota</taxon>
        <taxon>Mollicutes</taxon>
        <taxon>Candidatus Hepatoplasmataceae</taxon>
        <taxon>Candidatus Hepatoplasma</taxon>
    </lineage>
</organism>
<reference evidence="3" key="1">
    <citation type="submission" date="2015-05" db="EMBL/GenBank/DDBJ databases">
        <authorList>
            <person name="Collingro A."/>
        </authorList>
    </citation>
    <scope>NUCLEOTIDE SEQUENCE [LARGE SCALE GENOMIC DNA]</scope>
    <source>
        <strain evidence="3">Ps</strain>
    </source>
</reference>
<dbReference type="GO" id="GO:0016301">
    <property type="term" value="F:kinase activity"/>
    <property type="evidence" value="ECO:0007669"/>
    <property type="project" value="UniProtKB-KW"/>
</dbReference>
<name>A0A0G7ZLP9_9MOLU</name>
<protein>
    <submittedName>
        <fullName evidence="2">| glcK / Glucokinase |:568072 Reverse</fullName>
    </submittedName>
</protein>
<dbReference type="AlphaFoldDB" id="A0A0G7ZLP9"/>
<dbReference type="PANTHER" id="PTHR18964:SF149">
    <property type="entry name" value="BIFUNCTIONAL UDP-N-ACETYLGLUCOSAMINE 2-EPIMERASE_N-ACETYLMANNOSAMINE KINASE"/>
    <property type="match status" value="1"/>
</dbReference>
<keyword evidence="3" id="KW-1185">Reference proteome</keyword>
<dbReference type="Pfam" id="PF00480">
    <property type="entry name" value="ROK"/>
    <property type="match status" value="1"/>
</dbReference>
<evidence type="ECO:0000256" key="1">
    <source>
        <dbReference type="ARBA" id="ARBA00006479"/>
    </source>
</evidence>
<dbReference type="Proteomes" id="UP000242141">
    <property type="component" value="Unassembled WGS sequence"/>
</dbReference>
<evidence type="ECO:0000313" key="2">
    <source>
        <dbReference type="EMBL" id="CRX37077.1"/>
    </source>
</evidence>
<dbReference type="SUPFAM" id="SSF53067">
    <property type="entry name" value="Actin-like ATPase domain"/>
    <property type="match status" value="1"/>
</dbReference>
<keyword evidence="2" id="KW-0418">Kinase</keyword>
<evidence type="ECO:0000313" key="3">
    <source>
        <dbReference type="Proteomes" id="UP000242141"/>
    </source>
</evidence>
<keyword evidence="2" id="KW-0808">Transferase</keyword>